<gene>
    <name evidence="2" type="ORF">H6H03_27975</name>
</gene>
<dbReference type="InterPro" id="IPR011089">
    <property type="entry name" value="GmrSD_C"/>
</dbReference>
<keyword evidence="3" id="KW-1185">Reference proteome</keyword>
<keyword evidence="2" id="KW-0540">Nuclease</keyword>
<dbReference type="PANTHER" id="PTHR35149:SF1">
    <property type="entry name" value="DUF5655 DOMAIN-CONTAINING PROTEIN"/>
    <property type="match status" value="1"/>
</dbReference>
<dbReference type="Proteomes" id="UP000637383">
    <property type="component" value="Unassembled WGS sequence"/>
</dbReference>
<dbReference type="Pfam" id="PF07510">
    <property type="entry name" value="GmrSD_C"/>
    <property type="match status" value="1"/>
</dbReference>
<reference evidence="2 3" key="1">
    <citation type="journal article" date="2020" name="ISME J.">
        <title>Comparative genomics reveals insights into cyanobacterial evolution and habitat adaptation.</title>
        <authorList>
            <person name="Chen M.Y."/>
            <person name="Teng W.K."/>
            <person name="Zhao L."/>
            <person name="Hu C.X."/>
            <person name="Zhou Y.K."/>
            <person name="Han B.P."/>
            <person name="Song L.R."/>
            <person name="Shu W.S."/>
        </authorList>
    </citation>
    <scope>NUCLEOTIDE SEQUENCE [LARGE SCALE GENOMIC DNA]</scope>
    <source>
        <strain evidence="2 3">FACHB-159</strain>
    </source>
</reference>
<evidence type="ECO:0000313" key="2">
    <source>
        <dbReference type="EMBL" id="MBD2737680.1"/>
    </source>
</evidence>
<dbReference type="GO" id="GO:0004519">
    <property type="term" value="F:endonuclease activity"/>
    <property type="evidence" value="ECO:0007669"/>
    <property type="project" value="UniProtKB-KW"/>
</dbReference>
<dbReference type="RefSeq" id="WP_190958255.1">
    <property type="nucleotide sequence ID" value="NZ_JACJTU010000036.1"/>
</dbReference>
<evidence type="ECO:0000259" key="1">
    <source>
        <dbReference type="Pfam" id="PF07510"/>
    </source>
</evidence>
<keyword evidence="2" id="KW-0255">Endonuclease</keyword>
<keyword evidence="2" id="KW-0378">Hydrolase</keyword>
<proteinExistence type="predicted"/>
<feature type="domain" description="GmrSD restriction endonucleases C-terminal" evidence="1">
    <location>
        <begin position="2"/>
        <end position="122"/>
    </location>
</feature>
<organism evidence="2 3">
    <name type="scientific">Nostoc paludosum FACHB-159</name>
    <dbReference type="NCBI Taxonomy" id="2692908"/>
    <lineage>
        <taxon>Bacteria</taxon>
        <taxon>Bacillati</taxon>
        <taxon>Cyanobacteriota</taxon>
        <taxon>Cyanophyceae</taxon>
        <taxon>Nostocales</taxon>
        <taxon>Nostocaceae</taxon>
        <taxon>Nostoc</taxon>
    </lineage>
</organism>
<dbReference type="PANTHER" id="PTHR35149">
    <property type="entry name" value="SLL5132 PROTEIN"/>
    <property type="match status" value="1"/>
</dbReference>
<dbReference type="EMBL" id="JACJTU010000036">
    <property type="protein sequence ID" value="MBD2737680.1"/>
    <property type="molecule type" value="Genomic_DNA"/>
</dbReference>
<accession>A0ABR8KF67</accession>
<protein>
    <submittedName>
        <fullName evidence="2">HNH endonuclease</fullName>
    </submittedName>
</protein>
<sequence>MDEFEVDFMDLIYTKNKQRDKRVIQYILEKFIGQNINGLPIDYNSASIEHLLAQSKGSEEIVGSIGNLILVDKRTNSEELKDYDFLKKIEILKGKNYPLDDHLLNATQWTEKEIKERGKAMSHKAYNEIWNL</sequence>
<evidence type="ECO:0000313" key="3">
    <source>
        <dbReference type="Proteomes" id="UP000637383"/>
    </source>
</evidence>
<name>A0ABR8KF67_9NOSO</name>
<comment type="caution">
    <text evidence="2">The sequence shown here is derived from an EMBL/GenBank/DDBJ whole genome shotgun (WGS) entry which is preliminary data.</text>
</comment>